<dbReference type="EMBL" id="PNBA02000011">
    <property type="protein sequence ID" value="KAG6408196.1"/>
    <property type="molecule type" value="Genomic_DNA"/>
</dbReference>
<gene>
    <name evidence="1" type="ORF">SASPL_131200</name>
</gene>
<accession>A0A8X8XAI3</accession>
<evidence type="ECO:0000313" key="1">
    <source>
        <dbReference type="EMBL" id="KAG6408196.1"/>
    </source>
</evidence>
<protein>
    <submittedName>
        <fullName evidence="1">Uncharacterized protein</fullName>
    </submittedName>
</protein>
<sequence length="188" mass="20823">MYARYVCSSSLWKVMVKFSSGGAMVELFLKLPDYVPGEVSSSDDEDSDDALTDTRIRNKAGSLFGCCSVWLLVLCLLIKGHPSSLASVTITNSKKEERLYVSDMNLLVWKNKSKEAEPDSLNQTLAWMCTLDGGDIVTWEYTWDEKDLRDPLLEFLGLVEVKTVGEDVHHHGPSGVDASELDLIASLA</sequence>
<reference evidence="1" key="1">
    <citation type="submission" date="2018-01" db="EMBL/GenBank/DDBJ databases">
        <authorList>
            <person name="Mao J.F."/>
        </authorList>
    </citation>
    <scope>NUCLEOTIDE SEQUENCE</scope>
    <source>
        <strain evidence="1">Huo1</strain>
        <tissue evidence="1">Leaf</tissue>
    </source>
</reference>
<keyword evidence="2" id="KW-1185">Reference proteome</keyword>
<evidence type="ECO:0000313" key="2">
    <source>
        <dbReference type="Proteomes" id="UP000298416"/>
    </source>
</evidence>
<comment type="caution">
    <text evidence="1">The sequence shown here is derived from an EMBL/GenBank/DDBJ whole genome shotgun (WGS) entry which is preliminary data.</text>
</comment>
<reference evidence="1" key="2">
    <citation type="submission" date="2020-08" db="EMBL/GenBank/DDBJ databases">
        <title>Plant Genome Project.</title>
        <authorList>
            <person name="Zhang R.-G."/>
        </authorList>
    </citation>
    <scope>NUCLEOTIDE SEQUENCE</scope>
    <source>
        <strain evidence="1">Huo1</strain>
        <tissue evidence="1">Leaf</tissue>
    </source>
</reference>
<proteinExistence type="predicted"/>
<organism evidence="1">
    <name type="scientific">Salvia splendens</name>
    <name type="common">Scarlet sage</name>
    <dbReference type="NCBI Taxonomy" id="180675"/>
    <lineage>
        <taxon>Eukaryota</taxon>
        <taxon>Viridiplantae</taxon>
        <taxon>Streptophyta</taxon>
        <taxon>Embryophyta</taxon>
        <taxon>Tracheophyta</taxon>
        <taxon>Spermatophyta</taxon>
        <taxon>Magnoliopsida</taxon>
        <taxon>eudicotyledons</taxon>
        <taxon>Gunneridae</taxon>
        <taxon>Pentapetalae</taxon>
        <taxon>asterids</taxon>
        <taxon>lamiids</taxon>
        <taxon>Lamiales</taxon>
        <taxon>Lamiaceae</taxon>
        <taxon>Nepetoideae</taxon>
        <taxon>Mentheae</taxon>
        <taxon>Salviinae</taxon>
        <taxon>Salvia</taxon>
        <taxon>Salvia subgen. Calosphace</taxon>
        <taxon>core Calosphace</taxon>
    </lineage>
</organism>
<dbReference type="AlphaFoldDB" id="A0A8X8XAI3"/>
<dbReference type="Proteomes" id="UP000298416">
    <property type="component" value="Unassembled WGS sequence"/>
</dbReference>
<name>A0A8X8XAI3_SALSN</name>